<evidence type="ECO:0000256" key="5">
    <source>
        <dbReference type="ARBA" id="ARBA00022692"/>
    </source>
</evidence>
<feature type="domain" description="PTS EIIC type-3" evidence="10">
    <location>
        <begin position="8"/>
        <end position="423"/>
    </location>
</feature>
<dbReference type="Proteomes" id="UP000295325">
    <property type="component" value="Unassembled WGS sequence"/>
</dbReference>
<dbReference type="PROSITE" id="PS51105">
    <property type="entry name" value="PTS_EIIC_TYPE_3"/>
    <property type="match status" value="1"/>
</dbReference>
<keyword evidence="4 8" id="KW-0762">Sugar transport</keyword>
<proteinExistence type="predicted"/>
<keyword evidence="3 8" id="KW-1003">Cell membrane</keyword>
<dbReference type="NCBIfam" id="TIGR00410">
    <property type="entry name" value="lacE"/>
    <property type="match status" value="1"/>
</dbReference>
<keyword evidence="7 8" id="KW-0472">Membrane</keyword>
<feature type="transmembrane region" description="Helical" evidence="9">
    <location>
        <begin position="144"/>
        <end position="166"/>
    </location>
</feature>
<feature type="transmembrane region" description="Helical" evidence="9">
    <location>
        <begin position="32"/>
        <end position="53"/>
    </location>
</feature>
<dbReference type="GO" id="GO:1901264">
    <property type="term" value="P:carbohydrate derivative transport"/>
    <property type="evidence" value="ECO:0007669"/>
    <property type="project" value="TreeGrafter"/>
</dbReference>
<evidence type="ECO:0000256" key="4">
    <source>
        <dbReference type="ARBA" id="ARBA00022597"/>
    </source>
</evidence>
<dbReference type="GO" id="GO:0009401">
    <property type="term" value="P:phosphoenolpyruvate-dependent sugar phosphotransferase system"/>
    <property type="evidence" value="ECO:0007669"/>
    <property type="project" value="InterPro"/>
</dbReference>
<evidence type="ECO:0000259" key="10">
    <source>
        <dbReference type="PROSITE" id="PS51105"/>
    </source>
</evidence>
<dbReference type="GO" id="GO:0008982">
    <property type="term" value="F:protein-N(PI)-phosphohistidine-sugar phosphotransferase activity"/>
    <property type="evidence" value="ECO:0007669"/>
    <property type="project" value="UniProtKB-UniRule"/>
</dbReference>
<dbReference type="RefSeq" id="WP_133628633.1">
    <property type="nucleotide sequence ID" value="NZ_SOAZ01000017.1"/>
</dbReference>
<evidence type="ECO:0000313" key="12">
    <source>
        <dbReference type="Proteomes" id="UP000295325"/>
    </source>
</evidence>
<evidence type="ECO:0000256" key="2">
    <source>
        <dbReference type="ARBA" id="ARBA00022448"/>
    </source>
</evidence>
<protein>
    <recommendedName>
        <fullName evidence="8">Permease IIC component</fullName>
    </recommendedName>
</protein>
<feature type="transmembrane region" description="Helical" evidence="9">
    <location>
        <begin position="403"/>
        <end position="423"/>
    </location>
</feature>
<dbReference type="OrthoDB" id="1641940at2"/>
<comment type="caution">
    <text evidence="11">The sequence shown here is derived from an EMBL/GenBank/DDBJ whole genome shotgun (WGS) entry which is preliminary data.</text>
</comment>
<evidence type="ECO:0000256" key="1">
    <source>
        <dbReference type="ARBA" id="ARBA00004651"/>
    </source>
</evidence>
<dbReference type="Pfam" id="PF02378">
    <property type="entry name" value="PTS_EIIC"/>
    <property type="match status" value="1"/>
</dbReference>
<feature type="transmembrane region" description="Helical" evidence="9">
    <location>
        <begin position="246"/>
        <end position="267"/>
    </location>
</feature>
<feature type="transmembrane region" description="Helical" evidence="9">
    <location>
        <begin position="347"/>
        <end position="371"/>
    </location>
</feature>
<keyword evidence="12" id="KW-1185">Reference proteome</keyword>
<organism evidence="11 12">
    <name type="scientific">Fonticella tunisiensis</name>
    <dbReference type="NCBI Taxonomy" id="1096341"/>
    <lineage>
        <taxon>Bacteria</taxon>
        <taxon>Bacillati</taxon>
        <taxon>Bacillota</taxon>
        <taxon>Clostridia</taxon>
        <taxon>Eubacteriales</taxon>
        <taxon>Clostridiaceae</taxon>
        <taxon>Fonticella</taxon>
    </lineage>
</organism>
<sequence>MDRFIAAFEEKVMPVAGKISEQKHLKAIRDGIILAMPFIIVGSVFLILGFLPIPGYNEFMARTFGEKWLTKLLYPVGVTFDLMAVFVSVGVAYRLAENYKVDAISAGAISLASFLLVTPFKVMFTPEGAKQAVEVGGAIPAALMGSKGMFVAMIMAIISTEIYRKIIQKGIVIKMPAGVPPAVSKSFVALIPTAAVITVTWVIRLGFEMTSWGDMHNFITKVLSGPLSILGASLFGAVGSELLVQLFWSVGLHGANLVSGVMGPIWLQLMDQNRAVFQANPGAQLPNVVTQQFFDNFIHIGGSGATLSLVVLLLTVARSKQLKSLGRLSIGAGIFNINEPITFGMPIVLNPIMIIPFVLSPIAIVIISYIAMSTGLVARPAGIAVPWTTPPVISGYLATGGKISGAVLQIVNFFVTMAIYYPFVKMWDKKKVEEEKMSEEAA</sequence>
<evidence type="ECO:0000256" key="6">
    <source>
        <dbReference type="ARBA" id="ARBA00022989"/>
    </source>
</evidence>
<comment type="subcellular location">
    <subcellularLocation>
        <location evidence="1">Cell membrane</location>
        <topology evidence="1">Multi-pass membrane protein</topology>
    </subcellularLocation>
</comment>
<accession>A0A4R7KAK4</accession>
<evidence type="ECO:0000313" key="11">
    <source>
        <dbReference type="EMBL" id="TDT51902.1"/>
    </source>
</evidence>
<dbReference type="PANTHER" id="PTHR33989:SF11">
    <property type="entry name" value="LICHENAN PERMEASE IIC COMPONENT"/>
    <property type="match status" value="1"/>
</dbReference>
<dbReference type="InterPro" id="IPR004501">
    <property type="entry name" value="PTS_EIIC_3"/>
</dbReference>
<dbReference type="PANTHER" id="PTHR33989">
    <property type="match status" value="1"/>
</dbReference>
<dbReference type="GO" id="GO:0005886">
    <property type="term" value="C:plasma membrane"/>
    <property type="evidence" value="ECO:0007669"/>
    <property type="project" value="UniProtKB-SubCell"/>
</dbReference>
<reference evidence="11 12" key="1">
    <citation type="submission" date="2019-03" db="EMBL/GenBank/DDBJ databases">
        <title>Genomic Encyclopedia of Type Strains, Phase IV (KMG-IV): sequencing the most valuable type-strain genomes for metagenomic binning, comparative biology and taxonomic classification.</title>
        <authorList>
            <person name="Goeker M."/>
        </authorList>
    </citation>
    <scope>NUCLEOTIDE SEQUENCE [LARGE SCALE GENOMIC DNA]</scope>
    <source>
        <strain evidence="11 12">DSM 24455</strain>
    </source>
</reference>
<keyword evidence="6 9" id="KW-1133">Transmembrane helix</keyword>
<evidence type="ECO:0000256" key="9">
    <source>
        <dbReference type="SAM" id="Phobius"/>
    </source>
</evidence>
<comment type="function">
    <text evidence="8">The phosphoenolpyruvate-dependent sugar phosphotransferase system (PTS), a major carbohydrate active -transport system, catalyzes the phosphorylation of incoming sugar substrates concomitant with their translocation across the cell membrane.</text>
</comment>
<feature type="transmembrane region" description="Helical" evidence="9">
    <location>
        <begin position="187"/>
        <end position="207"/>
    </location>
</feature>
<dbReference type="NCBIfam" id="TIGR00359">
    <property type="entry name" value="cello_pts_IIC"/>
    <property type="match status" value="1"/>
</dbReference>
<name>A0A4R7KAK4_9CLOT</name>
<keyword evidence="5 9" id="KW-0812">Transmembrane</keyword>
<dbReference type="PIRSF" id="PIRSF006351">
    <property type="entry name" value="PTS_EIIC-Cellobiose"/>
    <property type="match status" value="1"/>
</dbReference>
<feature type="transmembrane region" description="Helical" evidence="9">
    <location>
        <begin position="103"/>
        <end position="124"/>
    </location>
</feature>
<evidence type="ECO:0000256" key="3">
    <source>
        <dbReference type="ARBA" id="ARBA00022475"/>
    </source>
</evidence>
<keyword evidence="2 8" id="KW-0813">Transport</keyword>
<evidence type="ECO:0000256" key="8">
    <source>
        <dbReference type="PIRNR" id="PIRNR006351"/>
    </source>
</evidence>
<dbReference type="AlphaFoldDB" id="A0A4R7KAK4"/>
<gene>
    <name evidence="11" type="ORF">EDD71_11738</name>
</gene>
<dbReference type="EMBL" id="SOAZ01000017">
    <property type="protein sequence ID" value="TDT51902.1"/>
    <property type="molecule type" value="Genomic_DNA"/>
</dbReference>
<dbReference type="InterPro" id="IPR051088">
    <property type="entry name" value="PTS_Sugar-EIIC/EIIB"/>
</dbReference>
<dbReference type="InterPro" id="IPR003352">
    <property type="entry name" value="PTS_EIIC"/>
</dbReference>
<feature type="transmembrane region" description="Helical" evidence="9">
    <location>
        <begin position="297"/>
        <end position="317"/>
    </location>
</feature>
<feature type="transmembrane region" description="Helical" evidence="9">
    <location>
        <begin position="219"/>
        <end position="239"/>
    </location>
</feature>
<dbReference type="InterPro" id="IPR004796">
    <property type="entry name" value="PTS_IIC_cello"/>
</dbReference>
<evidence type="ECO:0000256" key="7">
    <source>
        <dbReference type="ARBA" id="ARBA00023136"/>
    </source>
</evidence>
<feature type="transmembrane region" description="Helical" evidence="9">
    <location>
        <begin position="73"/>
        <end position="96"/>
    </location>
</feature>